<accession>A0A061RQD8</accession>
<name>A0A061RQD8_9CHLO</name>
<sequence length="44" mass="4955">MWPSLPKESSNLLGSMMILLLGTFQSRESNSEHFVIVSPAHRII</sequence>
<protein>
    <submittedName>
        <fullName evidence="1">Uncharacterized protein</fullName>
    </submittedName>
</protein>
<proteinExistence type="predicted"/>
<evidence type="ECO:0000313" key="1">
    <source>
        <dbReference type="EMBL" id="JAC74133.1"/>
    </source>
</evidence>
<organism evidence="1">
    <name type="scientific">Tetraselmis sp. GSL018</name>
    <dbReference type="NCBI Taxonomy" id="582737"/>
    <lineage>
        <taxon>Eukaryota</taxon>
        <taxon>Viridiplantae</taxon>
        <taxon>Chlorophyta</taxon>
        <taxon>core chlorophytes</taxon>
        <taxon>Chlorodendrophyceae</taxon>
        <taxon>Chlorodendrales</taxon>
        <taxon>Chlorodendraceae</taxon>
        <taxon>Tetraselmis</taxon>
    </lineage>
</organism>
<dbReference type="EMBL" id="GBEZ01011673">
    <property type="protein sequence ID" value="JAC74133.1"/>
    <property type="molecule type" value="Transcribed_RNA"/>
</dbReference>
<reference evidence="1" key="1">
    <citation type="submission" date="2014-05" db="EMBL/GenBank/DDBJ databases">
        <title>The transcriptome of the halophilic microalga Tetraselmis sp. GSL018 isolated from the Great Salt Lake, Utah.</title>
        <authorList>
            <person name="Jinkerson R.E."/>
            <person name="D'Adamo S."/>
            <person name="Posewitz M.C."/>
        </authorList>
    </citation>
    <scope>NUCLEOTIDE SEQUENCE</scope>
    <source>
        <strain evidence="1">GSL018</strain>
    </source>
</reference>
<gene>
    <name evidence="1" type="ORF">TSPGSL018_26795</name>
</gene>
<dbReference type="AlphaFoldDB" id="A0A061RQD8"/>